<dbReference type="OrthoDB" id="345802at2"/>
<accession>A0A5F1ZP06</accession>
<evidence type="ECO:0000313" key="2">
    <source>
        <dbReference type="EMBL" id="TGL38589.1"/>
    </source>
</evidence>
<proteinExistence type="predicted"/>
<dbReference type="NCBIfam" id="NF033169">
    <property type="entry name" value="lipo_LIC10494"/>
    <property type="match status" value="1"/>
</dbReference>
<dbReference type="Proteomes" id="UP000297946">
    <property type="component" value="Unassembled WGS sequence"/>
</dbReference>
<evidence type="ECO:0000313" key="4">
    <source>
        <dbReference type="Proteomes" id="UP000297946"/>
    </source>
</evidence>
<keyword evidence="3" id="KW-1185">Reference proteome</keyword>
<dbReference type="EMBL" id="RQER01000001">
    <property type="protein sequence ID" value="TGK05453.1"/>
    <property type="molecule type" value="Genomic_DNA"/>
</dbReference>
<dbReference type="AlphaFoldDB" id="A0A5F1ZP06"/>
<keyword evidence="1" id="KW-0449">Lipoprotein</keyword>
<sequence>MFKKKVLFMIRLLRLQLLLLPVLVLVNCAYPFFLNSGSIRMATKKESVKSTYLLGYIENRDSHFDPFHTKNLSSMLKFELLNAGYGILVLDDYIKPGEDMSPGKEAASKRGETKDLLAQLAENAKMSGGGSASPGAEGSGFLSSDYGSKLLRESEIKTVQGVTHFDFFIQGAIAMNDNRKIIDKTENGIIFLEIFDKSGKFVSSINYTVEGRTLTEAELLKSICGRVIDKLEKREDPKPWWRF</sequence>
<protein>
    <submittedName>
        <fullName evidence="1">Lipoprotein</fullName>
    </submittedName>
</protein>
<name>A0A5F1ZP06_9LEPT</name>
<evidence type="ECO:0000313" key="3">
    <source>
        <dbReference type="Proteomes" id="UP000297273"/>
    </source>
</evidence>
<evidence type="ECO:0000313" key="1">
    <source>
        <dbReference type="EMBL" id="TGK05453.1"/>
    </source>
</evidence>
<gene>
    <name evidence="1" type="ORF">EHO57_01870</name>
    <name evidence="2" type="ORF">EHQ53_17630</name>
</gene>
<organism evidence="1 4">
    <name type="scientific">Leptospira langatensis</name>
    <dbReference type="NCBI Taxonomy" id="2484983"/>
    <lineage>
        <taxon>Bacteria</taxon>
        <taxon>Pseudomonadati</taxon>
        <taxon>Spirochaetota</taxon>
        <taxon>Spirochaetia</taxon>
        <taxon>Leptospirales</taxon>
        <taxon>Leptospiraceae</taxon>
        <taxon>Leptospira</taxon>
    </lineage>
</organism>
<comment type="caution">
    <text evidence="1">The sequence shown here is derived from an EMBL/GenBank/DDBJ whole genome shotgun (WGS) entry which is preliminary data.</text>
</comment>
<dbReference type="Proteomes" id="UP000297273">
    <property type="component" value="Unassembled WGS sequence"/>
</dbReference>
<reference evidence="1 4" key="2">
    <citation type="journal article" date="2019" name="PLoS Negl. Trop. Dis.">
        <title>Revisiting the worldwide diversity of Leptospira species in the environment.</title>
        <authorList>
            <person name="Vincent A.T."/>
            <person name="Schiettekatte O."/>
            <person name="Bourhy P."/>
            <person name="Veyrier F.J."/>
            <person name="Picardeau M."/>
        </authorList>
    </citation>
    <scope>NUCLEOTIDE SEQUENCE [LARGE SCALE GENOMIC DNA]</scope>
    <source>
        <strain evidence="2">201702690</strain>
        <strain evidence="1 4">SSW18</strain>
    </source>
</reference>
<dbReference type="EMBL" id="RQGC01000013">
    <property type="protein sequence ID" value="TGL38589.1"/>
    <property type="molecule type" value="Genomic_DNA"/>
</dbReference>
<reference evidence="2" key="1">
    <citation type="submission" date="2018-10" db="EMBL/GenBank/DDBJ databases">
        <authorList>
            <person name="Vincent A.T."/>
            <person name="Schiettekatte O."/>
            <person name="Bourhy P."/>
            <person name="Veyrier F.J."/>
            <person name="Picardeau M."/>
        </authorList>
    </citation>
    <scope>NUCLEOTIDE SEQUENCE</scope>
    <source>
        <strain evidence="2">201702690</strain>
    </source>
</reference>